<name>A0A085BMF2_9FLAO</name>
<evidence type="ECO:0008006" key="4">
    <source>
        <dbReference type="Google" id="ProtNLM"/>
    </source>
</evidence>
<dbReference type="RefSeq" id="WP_034974257.1">
    <property type="nucleotide sequence ID" value="NZ_FOFI01000002.1"/>
</dbReference>
<reference evidence="2 3" key="1">
    <citation type="submission" date="2014-07" db="EMBL/GenBank/DDBJ databases">
        <title>Epilithonimonas lactis LMG 22401 Genome.</title>
        <authorList>
            <person name="Pipes S.E."/>
            <person name="Stropko S.J."/>
        </authorList>
    </citation>
    <scope>NUCLEOTIDE SEQUENCE [LARGE SCALE GENOMIC DNA]</scope>
    <source>
        <strain evidence="2 3">LMG 24401</strain>
    </source>
</reference>
<dbReference type="Pfam" id="PF20351">
    <property type="entry name" value="DUF6646"/>
    <property type="match status" value="1"/>
</dbReference>
<dbReference type="Proteomes" id="UP000028623">
    <property type="component" value="Unassembled WGS sequence"/>
</dbReference>
<feature type="chain" id="PRO_5001787295" description="Outer membrane protein beta-barrel domain-containing protein" evidence="1">
    <location>
        <begin position="21"/>
        <end position="140"/>
    </location>
</feature>
<feature type="signal peptide" evidence="1">
    <location>
        <begin position="1"/>
        <end position="20"/>
    </location>
</feature>
<dbReference type="OrthoDB" id="1118003at2"/>
<accession>A0A085BMF2</accession>
<evidence type="ECO:0000313" key="3">
    <source>
        <dbReference type="Proteomes" id="UP000028623"/>
    </source>
</evidence>
<keyword evidence="3" id="KW-1185">Reference proteome</keyword>
<dbReference type="eggNOG" id="COG3637">
    <property type="taxonomic scope" value="Bacteria"/>
</dbReference>
<evidence type="ECO:0000313" key="2">
    <source>
        <dbReference type="EMBL" id="KFC23647.1"/>
    </source>
</evidence>
<protein>
    <recommendedName>
        <fullName evidence="4">Outer membrane protein beta-barrel domain-containing protein</fullName>
    </recommendedName>
</protein>
<dbReference type="InterPro" id="IPR011250">
    <property type="entry name" value="OMP/PagP_B-barrel"/>
</dbReference>
<comment type="caution">
    <text evidence="2">The sequence shown here is derived from an EMBL/GenBank/DDBJ whole genome shotgun (WGS) entry which is preliminary data.</text>
</comment>
<dbReference type="STRING" id="421072.SAMN04488097_1655"/>
<proteinExistence type="predicted"/>
<keyword evidence="1" id="KW-0732">Signal</keyword>
<dbReference type="EMBL" id="JPLY01000001">
    <property type="protein sequence ID" value="KFC23647.1"/>
    <property type="molecule type" value="Genomic_DNA"/>
</dbReference>
<organism evidence="2 3">
    <name type="scientific">Epilithonimonas lactis</name>
    <dbReference type="NCBI Taxonomy" id="421072"/>
    <lineage>
        <taxon>Bacteria</taxon>
        <taxon>Pseudomonadati</taxon>
        <taxon>Bacteroidota</taxon>
        <taxon>Flavobacteriia</taxon>
        <taxon>Flavobacteriales</taxon>
        <taxon>Weeksellaceae</taxon>
        <taxon>Chryseobacterium group</taxon>
        <taxon>Epilithonimonas</taxon>
    </lineage>
</organism>
<gene>
    <name evidence="2" type="ORF">IO89_03440</name>
</gene>
<dbReference type="SUPFAM" id="SSF56925">
    <property type="entry name" value="OMPA-like"/>
    <property type="match status" value="1"/>
</dbReference>
<dbReference type="InterPro" id="IPR046588">
    <property type="entry name" value="DUF6646"/>
</dbReference>
<sequence>MKKIFAFAAIGLSVLGYSQAWTGSGDQKAQGGINAWGFGTGIAASYDYGLTSLISVGGGANVYFNEDEDNPFVFGRVGFHLQETLSLPSELDIYPGANVGVAGRNFGLAVYIGARYFFTENWGAFVEAGNNGSFGVSYSF</sequence>
<evidence type="ECO:0000256" key="1">
    <source>
        <dbReference type="SAM" id="SignalP"/>
    </source>
</evidence>
<dbReference type="AlphaFoldDB" id="A0A085BMF2"/>